<name>A0A059JD67_TRIIM</name>
<dbReference type="STRING" id="1215338.A0A059JD67"/>
<gene>
    <name evidence="2" type="ORF">H109_02384</name>
</gene>
<dbReference type="SUPFAM" id="SSF81383">
    <property type="entry name" value="F-box domain"/>
    <property type="match status" value="1"/>
</dbReference>
<evidence type="ECO:0000313" key="3">
    <source>
        <dbReference type="Proteomes" id="UP000024533"/>
    </source>
</evidence>
<evidence type="ECO:0000259" key="1">
    <source>
        <dbReference type="PROSITE" id="PS50181"/>
    </source>
</evidence>
<dbReference type="Proteomes" id="UP000024533">
    <property type="component" value="Unassembled WGS sequence"/>
</dbReference>
<keyword evidence="3" id="KW-1185">Reference proteome</keyword>
<comment type="caution">
    <text evidence="2">The sequence shown here is derived from an EMBL/GenBank/DDBJ whole genome shotgun (WGS) entry which is preliminary data.</text>
</comment>
<organism evidence="2 3">
    <name type="scientific">Trichophyton interdigitale (strain MR816)</name>
    <dbReference type="NCBI Taxonomy" id="1215338"/>
    <lineage>
        <taxon>Eukaryota</taxon>
        <taxon>Fungi</taxon>
        <taxon>Dikarya</taxon>
        <taxon>Ascomycota</taxon>
        <taxon>Pezizomycotina</taxon>
        <taxon>Eurotiomycetes</taxon>
        <taxon>Eurotiomycetidae</taxon>
        <taxon>Onygenales</taxon>
        <taxon>Arthrodermataceae</taxon>
        <taxon>Trichophyton</taxon>
    </lineage>
</organism>
<protein>
    <recommendedName>
        <fullName evidence="1">F-box domain-containing protein</fullName>
    </recommendedName>
</protein>
<dbReference type="OMA" id="NFWALPI"/>
<proteinExistence type="predicted"/>
<reference evidence="2 3" key="1">
    <citation type="submission" date="2014-02" db="EMBL/GenBank/DDBJ databases">
        <title>The Genome Sequence of Trichophyton interdigitale MR816.</title>
        <authorList>
            <consortium name="The Broad Institute Genomics Platform"/>
            <person name="Cuomo C.A."/>
            <person name="White T.C."/>
            <person name="Graser Y."/>
            <person name="Martinez-Rossi N."/>
            <person name="Heitman J."/>
            <person name="Young S.K."/>
            <person name="Zeng Q."/>
            <person name="Gargeya S."/>
            <person name="Abouelleil A."/>
            <person name="Alvarado L."/>
            <person name="Chapman S.B."/>
            <person name="Gainer-Dewar J."/>
            <person name="Goldberg J."/>
            <person name="Griggs A."/>
            <person name="Gujja S."/>
            <person name="Hansen M."/>
            <person name="Howarth C."/>
            <person name="Imamovic A."/>
            <person name="Larimer J."/>
            <person name="Martinez D."/>
            <person name="Murphy C."/>
            <person name="Pearson M.D."/>
            <person name="Persinoti G."/>
            <person name="Poon T."/>
            <person name="Priest M."/>
            <person name="Roberts A.D."/>
            <person name="Saif S."/>
            <person name="Shea T.D."/>
            <person name="Sykes S.N."/>
            <person name="Wortman J."/>
            <person name="Nusbaum C."/>
            <person name="Birren B."/>
        </authorList>
    </citation>
    <scope>NUCLEOTIDE SEQUENCE [LARGE SCALE GENOMIC DNA]</scope>
    <source>
        <strain evidence="2 3">MR816</strain>
    </source>
</reference>
<dbReference type="EMBL" id="AOKY01000179">
    <property type="protein sequence ID" value="KDB25795.1"/>
    <property type="molecule type" value="Genomic_DNA"/>
</dbReference>
<dbReference type="InterPro" id="IPR001810">
    <property type="entry name" value="F-box_dom"/>
</dbReference>
<dbReference type="OrthoDB" id="2687876at2759"/>
<dbReference type="InterPro" id="IPR036047">
    <property type="entry name" value="F-box-like_dom_sf"/>
</dbReference>
<dbReference type="PROSITE" id="PS50181">
    <property type="entry name" value="FBOX"/>
    <property type="match status" value="1"/>
</dbReference>
<feature type="domain" description="F-box" evidence="1">
    <location>
        <begin position="44"/>
        <end position="90"/>
    </location>
</feature>
<dbReference type="HOGENOM" id="CLU_040048_0_0_1"/>
<evidence type="ECO:0000313" key="2">
    <source>
        <dbReference type="EMBL" id="KDB25795.1"/>
    </source>
</evidence>
<dbReference type="AlphaFoldDB" id="A0A059JD67"/>
<accession>A0A059JD67</accession>
<sequence length="348" mass="40075">MTSYTSDDCLLKKFATRHIHECGIGIGRPEFFTPKPRPDEQLSIGTLDRLPVELLHDILYMLDLKSLSALLYVSRGANVAVNALSMYRAIVTHVPHLIEAIRRADLESEFTVQGLYKVLRTRDCPECGEFGGFIFLLTGERCCQTCLDVNQNFWALPIEELREEILLPPEDVPGLVVMKVVPGNYYADRVDPIDNLRLVSLREAVKLVKSRGIPLQFDMITCLGRESGCSFSVTEAQSCRCKFGPERRNEAPPEQPRYKSRIPPMGYPVWLNMEFNIHFVMSSVRLPYLSPDGTVDWGFFCDRCMYMTKYPYLLPEDEFLKHVRVCEPIKDYFERNREIIRQSTENQN</sequence>